<dbReference type="Proteomes" id="UP000295453">
    <property type="component" value="Unassembled WGS sequence"/>
</dbReference>
<evidence type="ECO:0000256" key="3">
    <source>
        <dbReference type="ARBA" id="ARBA00022989"/>
    </source>
</evidence>
<dbReference type="RefSeq" id="WP_131583449.1">
    <property type="nucleotide sequence ID" value="NZ_SJZJ01000014.1"/>
</dbReference>
<dbReference type="EMBL" id="SJZJ01000014">
    <property type="protein sequence ID" value="TCJ24108.1"/>
    <property type="molecule type" value="Genomic_DNA"/>
</dbReference>
<dbReference type="OrthoDB" id="941586at2"/>
<protein>
    <submittedName>
        <fullName evidence="5">Isoprenylcysteine carboxylmethyltransferase family protein</fullName>
    </submittedName>
</protein>
<name>A0A4R1C261_9ACTN</name>
<comment type="subcellular location">
    <subcellularLocation>
        <location evidence="1">Endomembrane system</location>
        <topology evidence="1">Multi-pass membrane protein</topology>
    </subcellularLocation>
</comment>
<evidence type="ECO:0000256" key="4">
    <source>
        <dbReference type="ARBA" id="ARBA00023136"/>
    </source>
</evidence>
<dbReference type="GO" id="GO:0008168">
    <property type="term" value="F:methyltransferase activity"/>
    <property type="evidence" value="ECO:0007669"/>
    <property type="project" value="UniProtKB-KW"/>
</dbReference>
<dbReference type="AlphaFoldDB" id="A0A4R1C261"/>
<evidence type="ECO:0000313" key="5">
    <source>
        <dbReference type="EMBL" id="TCJ24108.1"/>
    </source>
</evidence>
<dbReference type="Pfam" id="PF04191">
    <property type="entry name" value="PEMT"/>
    <property type="match status" value="1"/>
</dbReference>
<evidence type="ECO:0000313" key="6">
    <source>
        <dbReference type="Proteomes" id="UP000295453"/>
    </source>
</evidence>
<sequence>MPVVPPPVIALGFAGVQRLLAPKEGAGPVRKVAASALAAGSVGLVAAAAERFRAAQTTVHPLHPEKATALVTDGPYRRTRNPMYVGMAGALAAHALGRGGAATWLPVAAFVVAIDELQVLPEERAMERNFGDEWDDYALRTKRWL</sequence>
<comment type="caution">
    <text evidence="5">The sequence shown here is derived from an EMBL/GenBank/DDBJ whole genome shotgun (WGS) entry which is preliminary data.</text>
</comment>
<keyword evidence="6" id="KW-1185">Reference proteome</keyword>
<organism evidence="5 6">
    <name type="scientific">Nocardioides jejuensis</name>
    <dbReference type="NCBI Taxonomy" id="2502782"/>
    <lineage>
        <taxon>Bacteria</taxon>
        <taxon>Bacillati</taxon>
        <taxon>Actinomycetota</taxon>
        <taxon>Actinomycetes</taxon>
        <taxon>Propionibacteriales</taxon>
        <taxon>Nocardioidaceae</taxon>
        <taxon>Nocardioides</taxon>
    </lineage>
</organism>
<keyword evidence="5" id="KW-0489">Methyltransferase</keyword>
<gene>
    <name evidence="5" type="ORF">EPD65_09350</name>
</gene>
<proteinExistence type="predicted"/>
<keyword evidence="3" id="KW-1133">Transmembrane helix</keyword>
<reference evidence="5 6" key="1">
    <citation type="submission" date="2019-03" db="EMBL/GenBank/DDBJ databases">
        <authorList>
            <person name="Kim M.K.M."/>
        </authorList>
    </citation>
    <scope>NUCLEOTIDE SEQUENCE [LARGE SCALE GENOMIC DNA]</scope>
    <source>
        <strain evidence="5 6">18JY15-6</strain>
    </source>
</reference>
<evidence type="ECO:0000256" key="1">
    <source>
        <dbReference type="ARBA" id="ARBA00004127"/>
    </source>
</evidence>
<dbReference type="GO" id="GO:0032259">
    <property type="term" value="P:methylation"/>
    <property type="evidence" value="ECO:0007669"/>
    <property type="project" value="UniProtKB-KW"/>
</dbReference>
<evidence type="ECO:0000256" key="2">
    <source>
        <dbReference type="ARBA" id="ARBA00022692"/>
    </source>
</evidence>
<keyword evidence="5" id="KW-0808">Transferase</keyword>
<dbReference type="Gene3D" id="1.20.120.1630">
    <property type="match status" value="1"/>
</dbReference>
<keyword evidence="2" id="KW-0812">Transmembrane</keyword>
<keyword evidence="4" id="KW-0472">Membrane</keyword>
<accession>A0A4R1C261</accession>
<dbReference type="GO" id="GO:0012505">
    <property type="term" value="C:endomembrane system"/>
    <property type="evidence" value="ECO:0007669"/>
    <property type="project" value="UniProtKB-SubCell"/>
</dbReference>
<dbReference type="InterPro" id="IPR007318">
    <property type="entry name" value="Phopholipid_MeTrfase"/>
</dbReference>